<feature type="compositionally biased region" description="Basic and acidic residues" evidence="1">
    <location>
        <begin position="11"/>
        <end position="23"/>
    </location>
</feature>
<sequence>MWEDIYANRELPQRENVQREEERDLDFVTSRAIFLQKPDPPDDEPCARTAGVVTSASTNPQFTLPQLGAHFEYGETAAYQFVFGEWNLEAQDPKDKVLAPKNLVQYFFGLEEVLKPPRDGYSTWPGVQHVPDHSGADERSKRTAPMRPA</sequence>
<name>A0ABR1RKG0_9PEZI</name>
<gene>
    <name evidence="2" type="ORF">PG991_009388</name>
</gene>
<dbReference type="Proteomes" id="UP001396898">
    <property type="component" value="Unassembled WGS sequence"/>
</dbReference>
<evidence type="ECO:0000256" key="1">
    <source>
        <dbReference type="SAM" id="MobiDB-lite"/>
    </source>
</evidence>
<feature type="compositionally biased region" description="Basic and acidic residues" evidence="1">
    <location>
        <begin position="130"/>
        <end position="141"/>
    </location>
</feature>
<feature type="region of interest" description="Disordered" evidence="1">
    <location>
        <begin position="1"/>
        <end position="23"/>
    </location>
</feature>
<proteinExistence type="predicted"/>
<keyword evidence="3" id="KW-1185">Reference proteome</keyword>
<accession>A0ABR1RKG0</accession>
<protein>
    <submittedName>
        <fullName evidence="2">Uncharacterized protein</fullName>
    </submittedName>
</protein>
<dbReference type="EMBL" id="JAQQWI010000013">
    <property type="protein sequence ID" value="KAK8013795.1"/>
    <property type="molecule type" value="Genomic_DNA"/>
</dbReference>
<feature type="region of interest" description="Disordered" evidence="1">
    <location>
        <begin position="119"/>
        <end position="149"/>
    </location>
</feature>
<evidence type="ECO:0000313" key="2">
    <source>
        <dbReference type="EMBL" id="KAK8013795.1"/>
    </source>
</evidence>
<evidence type="ECO:0000313" key="3">
    <source>
        <dbReference type="Proteomes" id="UP001396898"/>
    </source>
</evidence>
<comment type="caution">
    <text evidence="2">The sequence shown here is derived from an EMBL/GenBank/DDBJ whole genome shotgun (WGS) entry which is preliminary data.</text>
</comment>
<organism evidence="2 3">
    <name type="scientific">Apiospora marii</name>
    <dbReference type="NCBI Taxonomy" id="335849"/>
    <lineage>
        <taxon>Eukaryota</taxon>
        <taxon>Fungi</taxon>
        <taxon>Dikarya</taxon>
        <taxon>Ascomycota</taxon>
        <taxon>Pezizomycotina</taxon>
        <taxon>Sordariomycetes</taxon>
        <taxon>Xylariomycetidae</taxon>
        <taxon>Amphisphaeriales</taxon>
        <taxon>Apiosporaceae</taxon>
        <taxon>Apiospora</taxon>
    </lineage>
</organism>
<reference evidence="2 3" key="1">
    <citation type="submission" date="2023-01" db="EMBL/GenBank/DDBJ databases">
        <title>Analysis of 21 Apiospora genomes using comparative genomics revels a genus with tremendous synthesis potential of carbohydrate active enzymes and secondary metabolites.</title>
        <authorList>
            <person name="Sorensen T."/>
        </authorList>
    </citation>
    <scope>NUCLEOTIDE SEQUENCE [LARGE SCALE GENOMIC DNA]</scope>
    <source>
        <strain evidence="2 3">CBS 20057</strain>
    </source>
</reference>